<keyword evidence="6" id="KW-0812">Transmembrane</keyword>
<dbReference type="PROSITE" id="PS50885">
    <property type="entry name" value="HAMP"/>
    <property type="match status" value="1"/>
</dbReference>
<evidence type="ECO:0000259" key="8">
    <source>
        <dbReference type="PROSITE" id="PS50885"/>
    </source>
</evidence>
<organism evidence="9 10">
    <name type="scientific">Comamonas terrigena</name>
    <dbReference type="NCBI Taxonomy" id="32013"/>
    <lineage>
        <taxon>Bacteria</taxon>
        <taxon>Pseudomonadati</taxon>
        <taxon>Pseudomonadota</taxon>
        <taxon>Betaproteobacteria</taxon>
        <taxon>Burkholderiales</taxon>
        <taxon>Comamonadaceae</taxon>
        <taxon>Comamonas</taxon>
    </lineage>
</organism>
<dbReference type="Pfam" id="PF17201">
    <property type="entry name" value="Cache_3-Cache_2"/>
    <property type="match status" value="1"/>
</dbReference>
<dbReference type="SMART" id="SM00283">
    <property type="entry name" value="MA"/>
    <property type="match status" value="1"/>
</dbReference>
<dbReference type="PROSITE" id="PS50111">
    <property type="entry name" value="CHEMOTAXIS_TRANSDUC_2"/>
    <property type="match status" value="1"/>
</dbReference>
<dbReference type="GO" id="GO:0004888">
    <property type="term" value="F:transmembrane signaling receptor activity"/>
    <property type="evidence" value="ECO:0007669"/>
    <property type="project" value="TreeGrafter"/>
</dbReference>
<dbReference type="InterPro" id="IPR029151">
    <property type="entry name" value="Sensor-like_sf"/>
</dbReference>
<dbReference type="GO" id="GO:0007165">
    <property type="term" value="P:signal transduction"/>
    <property type="evidence" value="ECO:0007669"/>
    <property type="project" value="UniProtKB-KW"/>
</dbReference>
<keyword evidence="6" id="KW-0472">Membrane</keyword>
<dbReference type="GeneID" id="80803544"/>
<dbReference type="SUPFAM" id="SSF103190">
    <property type="entry name" value="Sensory domain-like"/>
    <property type="match status" value="1"/>
</dbReference>
<dbReference type="Proteomes" id="UP000220246">
    <property type="component" value="Unassembled WGS sequence"/>
</dbReference>
<protein>
    <submittedName>
        <fullName evidence="9">Methyl-accepting chemotaxis protein</fullName>
    </submittedName>
</protein>
<dbReference type="PANTHER" id="PTHR43531:SF14">
    <property type="entry name" value="METHYL-ACCEPTING CHEMOTAXIS PROTEIN I-RELATED"/>
    <property type="match status" value="1"/>
</dbReference>
<dbReference type="STRING" id="1219032.GCA_001515545_02328"/>
<dbReference type="InterPro" id="IPR033462">
    <property type="entry name" value="Cache_3-Cache_2"/>
</dbReference>
<dbReference type="FunFam" id="1.10.287.950:FF:000001">
    <property type="entry name" value="Methyl-accepting chemotaxis sensory transducer"/>
    <property type="match status" value="1"/>
</dbReference>
<dbReference type="GO" id="GO:0006935">
    <property type="term" value="P:chemotaxis"/>
    <property type="evidence" value="ECO:0007669"/>
    <property type="project" value="TreeGrafter"/>
</dbReference>
<dbReference type="Pfam" id="PF00015">
    <property type="entry name" value="MCPsignal"/>
    <property type="match status" value="1"/>
</dbReference>
<dbReference type="SMART" id="SM00304">
    <property type="entry name" value="HAMP"/>
    <property type="match status" value="1"/>
</dbReference>
<dbReference type="Gene3D" id="3.30.450.20">
    <property type="entry name" value="PAS domain"/>
    <property type="match status" value="1"/>
</dbReference>
<keyword evidence="6" id="KW-1133">Transmembrane helix</keyword>
<dbReference type="InterPro" id="IPR004089">
    <property type="entry name" value="MCPsignal_dom"/>
</dbReference>
<dbReference type="InterPro" id="IPR051310">
    <property type="entry name" value="MCP_chemotaxis"/>
</dbReference>
<evidence type="ECO:0000256" key="2">
    <source>
        <dbReference type="ARBA" id="ARBA00022481"/>
    </source>
</evidence>
<name>A0A2A7UQY6_COMTR</name>
<comment type="similarity">
    <text evidence="3">Belongs to the methyl-accepting chemotaxis (MCP) protein family.</text>
</comment>
<evidence type="ECO:0000256" key="6">
    <source>
        <dbReference type="SAM" id="Phobius"/>
    </source>
</evidence>
<feature type="domain" description="HAMP" evidence="8">
    <location>
        <begin position="344"/>
        <end position="396"/>
    </location>
</feature>
<evidence type="ECO:0000256" key="3">
    <source>
        <dbReference type="ARBA" id="ARBA00029447"/>
    </source>
</evidence>
<evidence type="ECO:0000313" key="9">
    <source>
        <dbReference type="EMBL" id="PEH87571.1"/>
    </source>
</evidence>
<dbReference type="InterPro" id="IPR003660">
    <property type="entry name" value="HAMP_dom"/>
</dbReference>
<dbReference type="GO" id="GO:0005886">
    <property type="term" value="C:plasma membrane"/>
    <property type="evidence" value="ECO:0007669"/>
    <property type="project" value="TreeGrafter"/>
</dbReference>
<comment type="caution">
    <text evidence="9">The sequence shown here is derived from an EMBL/GenBank/DDBJ whole genome shotgun (WGS) entry which is preliminary data.</text>
</comment>
<dbReference type="CDD" id="cd06225">
    <property type="entry name" value="HAMP"/>
    <property type="match status" value="1"/>
</dbReference>
<reference evidence="10" key="1">
    <citation type="submission" date="2017-09" db="EMBL/GenBank/DDBJ databases">
        <title>FDA dAtabase for Regulatory Grade micrObial Sequences (FDA-ARGOS): Supporting development and validation of Infectious Disease Dx tests.</title>
        <authorList>
            <person name="Minogue T."/>
            <person name="Wolcott M."/>
            <person name="Wasieloski L."/>
            <person name="Aguilar W."/>
            <person name="Moore D."/>
            <person name="Tallon L."/>
            <person name="Sadzewicz L."/>
            <person name="Ott S."/>
            <person name="Zhao X."/>
            <person name="Nagaraj S."/>
            <person name="Vavikolanu K."/>
            <person name="Aluvathingal J."/>
            <person name="Nadendla S."/>
            <person name="Sichtig H."/>
        </authorList>
    </citation>
    <scope>NUCLEOTIDE SEQUENCE [LARGE SCALE GENOMIC DNA]</scope>
    <source>
        <strain evidence="10">FDAARGOS_394</strain>
    </source>
</reference>
<sequence length="736" mass="78125">MHIGQRYWRRQGLGTKLAITNFVWVAAILAALLLGIAWSVTRVMEHKVQNELEQGVSMLGRFIEANDRDLRQRTQFLADSFAASLNGTLELDRSAEPLLRLDGVALNGDNARIDRFTRATGAVATVFMRQGDDYLRVASSLNTDKGEPATGTQLDRQHPAYAEVQAGRSYMGLAMLFGRQYMTQYRPLKDASGAIVGMAFVGQDFSELLNNLKASIRALKVGEGGYYYVLRNDAAAPGTLVVHPSQEGQSILESRDSDGRAFIREILERKQGAISYPWANAGESAPRAKLAVFGEYAPWNWTIVSSAYVDEFVAETRRMIALFAAMGLCAVLVLAGVWFLLLRRMIVRPLNEASQLARTIAAGDLTVKIPHERKDEIGQLLDAMNHTVDGLSDVVRTVQAQAESVAAASAQIAQGNLDLASRTENEASALEQTAAAMEELGSTVAHNADHSKTADQLARSAQQVVTEGGHAVRQVVQAMQGIDAGSQKIADITGVINSIAFQTNILALNAAVEAARAGEHGRGFAVVAGEVRALASRSAEAAKEIQQLISTSVAEVHQGNARAARAGETMEQAVSEIQKVTQLISSISLASAEQSTGVAQVGEAVTHMDQTTQKNAALVEEMAGAADSLRHQSEELLHAVAVFRVQGGGQTGLTRRAAAHTAARKQAAAATAQVLHTVAHGAKAGSTFSKPAAVKAASPATAPALAPAPQAPVASTARPAGTAAATTADTEEWTSF</sequence>
<keyword evidence="10" id="KW-1185">Reference proteome</keyword>
<dbReference type="RefSeq" id="WP_066538031.1">
    <property type="nucleotide sequence ID" value="NZ_PDEA01000001.1"/>
</dbReference>
<evidence type="ECO:0000256" key="1">
    <source>
        <dbReference type="ARBA" id="ARBA00004370"/>
    </source>
</evidence>
<feature type="compositionally biased region" description="Low complexity" evidence="5">
    <location>
        <begin position="704"/>
        <end position="728"/>
    </location>
</feature>
<keyword evidence="2" id="KW-0488">Methylation</keyword>
<keyword evidence="4" id="KW-0807">Transducer</keyword>
<feature type="transmembrane region" description="Helical" evidence="6">
    <location>
        <begin position="21"/>
        <end position="40"/>
    </location>
</feature>
<gene>
    <name evidence="9" type="ORF">CRM82_02175</name>
</gene>
<dbReference type="AlphaFoldDB" id="A0A2A7UQY6"/>
<accession>A0A2A7UQY6</accession>
<evidence type="ECO:0000256" key="5">
    <source>
        <dbReference type="SAM" id="MobiDB-lite"/>
    </source>
</evidence>
<comment type="subcellular location">
    <subcellularLocation>
        <location evidence="1">Membrane</location>
    </subcellularLocation>
</comment>
<dbReference type="Gene3D" id="1.10.287.950">
    <property type="entry name" value="Methyl-accepting chemotaxis protein"/>
    <property type="match status" value="1"/>
</dbReference>
<feature type="region of interest" description="Disordered" evidence="5">
    <location>
        <begin position="704"/>
        <end position="736"/>
    </location>
</feature>
<dbReference type="CDD" id="cd12912">
    <property type="entry name" value="PDC2_MCP_like"/>
    <property type="match status" value="1"/>
</dbReference>
<evidence type="ECO:0000259" key="7">
    <source>
        <dbReference type="PROSITE" id="PS50111"/>
    </source>
</evidence>
<feature type="domain" description="Methyl-accepting transducer" evidence="7">
    <location>
        <begin position="401"/>
        <end position="630"/>
    </location>
</feature>
<feature type="transmembrane region" description="Helical" evidence="6">
    <location>
        <begin position="319"/>
        <end position="341"/>
    </location>
</feature>
<dbReference type="OrthoDB" id="9763018at2"/>
<dbReference type="Pfam" id="PF00672">
    <property type="entry name" value="HAMP"/>
    <property type="match status" value="1"/>
</dbReference>
<dbReference type="CDD" id="cd11386">
    <property type="entry name" value="MCP_signal"/>
    <property type="match status" value="1"/>
</dbReference>
<proteinExistence type="inferred from homology"/>
<dbReference type="SUPFAM" id="SSF58104">
    <property type="entry name" value="Methyl-accepting chemotaxis protein (MCP) signaling domain"/>
    <property type="match status" value="1"/>
</dbReference>
<dbReference type="EMBL" id="PDEA01000001">
    <property type="protein sequence ID" value="PEH87571.1"/>
    <property type="molecule type" value="Genomic_DNA"/>
</dbReference>
<evidence type="ECO:0000313" key="10">
    <source>
        <dbReference type="Proteomes" id="UP000220246"/>
    </source>
</evidence>
<evidence type="ECO:0000256" key="4">
    <source>
        <dbReference type="PROSITE-ProRule" id="PRU00284"/>
    </source>
</evidence>
<dbReference type="PANTHER" id="PTHR43531">
    <property type="entry name" value="PROTEIN ICFG"/>
    <property type="match status" value="1"/>
</dbReference>